<evidence type="ECO:0000313" key="1">
    <source>
        <dbReference type="EMBL" id="RRT53661.1"/>
    </source>
</evidence>
<organism evidence="1 2">
    <name type="scientific">Ensete ventricosum</name>
    <name type="common">Abyssinian banana</name>
    <name type="synonym">Musa ensete</name>
    <dbReference type="NCBI Taxonomy" id="4639"/>
    <lineage>
        <taxon>Eukaryota</taxon>
        <taxon>Viridiplantae</taxon>
        <taxon>Streptophyta</taxon>
        <taxon>Embryophyta</taxon>
        <taxon>Tracheophyta</taxon>
        <taxon>Spermatophyta</taxon>
        <taxon>Magnoliopsida</taxon>
        <taxon>Liliopsida</taxon>
        <taxon>Zingiberales</taxon>
        <taxon>Musaceae</taxon>
        <taxon>Ensete</taxon>
    </lineage>
</organism>
<accession>A0A426YPL0</accession>
<proteinExistence type="predicted"/>
<protein>
    <submittedName>
        <fullName evidence="1">Uncharacterized protein</fullName>
    </submittedName>
</protein>
<evidence type="ECO:0000313" key="2">
    <source>
        <dbReference type="Proteomes" id="UP000287651"/>
    </source>
</evidence>
<gene>
    <name evidence="1" type="ORF">B296_00047963</name>
</gene>
<dbReference type="Proteomes" id="UP000287651">
    <property type="component" value="Unassembled WGS sequence"/>
</dbReference>
<dbReference type="AlphaFoldDB" id="A0A426YPL0"/>
<dbReference type="EMBL" id="AMZH03011027">
    <property type="protein sequence ID" value="RRT53661.1"/>
    <property type="molecule type" value="Genomic_DNA"/>
</dbReference>
<comment type="caution">
    <text evidence="1">The sequence shown here is derived from an EMBL/GenBank/DDBJ whole genome shotgun (WGS) entry which is preliminary data.</text>
</comment>
<sequence length="100" mass="11242">MWYYGRRKVEGKEGRGQAQSNCHRVRLLFPHALGLYLVLSIPCGHHALIGCEKRVALAVAVVSRVCRAELALRATLALPQCHKGPTEWNARTCHIKEQLE</sequence>
<name>A0A426YPL0_ENSVE</name>
<reference evidence="1 2" key="1">
    <citation type="journal article" date="2014" name="Agronomy (Basel)">
        <title>A Draft Genome Sequence for Ensete ventricosum, the Drought-Tolerant Tree Against Hunger.</title>
        <authorList>
            <person name="Harrison J."/>
            <person name="Moore K.A."/>
            <person name="Paszkiewicz K."/>
            <person name="Jones T."/>
            <person name="Grant M."/>
            <person name="Ambacheew D."/>
            <person name="Muzemil S."/>
            <person name="Studholme D.J."/>
        </authorList>
    </citation>
    <scope>NUCLEOTIDE SEQUENCE [LARGE SCALE GENOMIC DNA]</scope>
</reference>